<evidence type="ECO:0000313" key="2">
    <source>
        <dbReference type="EMBL" id="TWT31268.1"/>
    </source>
</evidence>
<dbReference type="SUPFAM" id="SSF141371">
    <property type="entry name" value="PilZ domain-like"/>
    <property type="match status" value="1"/>
</dbReference>
<dbReference type="RefSeq" id="WP_146568448.1">
    <property type="nucleotide sequence ID" value="NZ_SIHJ01000004.1"/>
</dbReference>
<dbReference type="InterPro" id="IPR009875">
    <property type="entry name" value="PilZ_domain"/>
</dbReference>
<reference evidence="2 3" key="1">
    <citation type="submission" date="2019-02" db="EMBL/GenBank/DDBJ databases">
        <title>Deep-cultivation of Planctomycetes and their phenomic and genomic characterization uncovers novel biology.</title>
        <authorList>
            <person name="Wiegand S."/>
            <person name="Jogler M."/>
            <person name="Boedeker C."/>
            <person name="Pinto D."/>
            <person name="Vollmers J."/>
            <person name="Rivas-Marin E."/>
            <person name="Kohn T."/>
            <person name="Peeters S.H."/>
            <person name="Heuer A."/>
            <person name="Rast P."/>
            <person name="Oberbeckmann S."/>
            <person name="Bunk B."/>
            <person name="Jeske O."/>
            <person name="Meyerdierks A."/>
            <person name="Storesund J.E."/>
            <person name="Kallscheuer N."/>
            <person name="Luecker S."/>
            <person name="Lage O.M."/>
            <person name="Pohl T."/>
            <person name="Merkel B.J."/>
            <person name="Hornburger P."/>
            <person name="Mueller R.-W."/>
            <person name="Bruemmer F."/>
            <person name="Labrenz M."/>
            <person name="Spormann A.M."/>
            <person name="Op Den Camp H."/>
            <person name="Overmann J."/>
            <person name="Amann R."/>
            <person name="Jetten M.S.M."/>
            <person name="Mascher T."/>
            <person name="Medema M.H."/>
            <person name="Devos D.P."/>
            <person name="Kaster A.-K."/>
            <person name="Ovreas L."/>
            <person name="Rohde M."/>
            <person name="Galperin M.Y."/>
            <person name="Jogler C."/>
        </authorList>
    </citation>
    <scope>NUCLEOTIDE SEQUENCE [LARGE SCALE GENOMIC DNA]</scope>
    <source>
        <strain evidence="2 3">KOR34</strain>
    </source>
</reference>
<accession>A0A5C5UYM2</accession>
<organism evidence="2 3">
    <name type="scientific">Posidoniimonas corsicana</name>
    <dbReference type="NCBI Taxonomy" id="1938618"/>
    <lineage>
        <taxon>Bacteria</taxon>
        <taxon>Pseudomonadati</taxon>
        <taxon>Planctomycetota</taxon>
        <taxon>Planctomycetia</taxon>
        <taxon>Pirellulales</taxon>
        <taxon>Lacipirellulaceae</taxon>
        <taxon>Posidoniimonas</taxon>
    </lineage>
</organism>
<dbReference type="GO" id="GO:0035438">
    <property type="term" value="F:cyclic-di-GMP binding"/>
    <property type="evidence" value="ECO:0007669"/>
    <property type="project" value="InterPro"/>
</dbReference>
<feature type="domain" description="PilZ" evidence="1">
    <location>
        <begin position="45"/>
        <end position="125"/>
    </location>
</feature>
<dbReference type="EMBL" id="SIHJ01000004">
    <property type="protein sequence ID" value="TWT31268.1"/>
    <property type="molecule type" value="Genomic_DNA"/>
</dbReference>
<protein>
    <recommendedName>
        <fullName evidence="1">PilZ domain-containing protein</fullName>
    </recommendedName>
</protein>
<name>A0A5C5UYM2_9BACT</name>
<sequence>MLDAGDEQSVIDTLWTAAELYAEVPAQDRRSWQNNATTPTRFDSRRTYGRYTYGRRSILLLDGKTHGVYVNDVSRNGIGFFSPVQLFPGHKYWLVLPGPKKAQVDIRRCRRVGESSYRCGAAFVDSEFTPPEGLG</sequence>
<gene>
    <name evidence="2" type="ORF">KOR34_46440</name>
</gene>
<dbReference type="OrthoDB" id="279669at2"/>
<dbReference type="AlphaFoldDB" id="A0A5C5UYM2"/>
<keyword evidence="3" id="KW-1185">Reference proteome</keyword>
<comment type="caution">
    <text evidence="2">The sequence shown here is derived from an EMBL/GenBank/DDBJ whole genome shotgun (WGS) entry which is preliminary data.</text>
</comment>
<proteinExistence type="predicted"/>
<evidence type="ECO:0000259" key="1">
    <source>
        <dbReference type="Pfam" id="PF07238"/>
    </source>
</evidence>
<evidence type="ECO:0000313" key="3">
    <source>
        <dbReference type="Proteomes" id="UP000316714"/>
    </source>
</evidence>
<dbReference type="Pfam" id="PF07238">
    <property type="entry name" value="PilZ"/>
    <property type="match status" value="1"/>
</dbReference>
<dbReference type="Proteomes" id="UP000316714">
    <property type="component" value="Unassembled WGS sequence"/>
</dbReference>